<reference evidence="1" key="2">
    <citation type="submission" date="2022-01" db="EMBL/GenBank/DDBJ databases">
        <authorList>
            <person name="Yamashiro T."/>
            <person name="Shiraishi A."/>
            <person name="Satake H."/>
            <person name="Nakayama K."/>
        </authorList>
    </citation>
    <scope>NUCLEOTIDE SEQUENCE</scope>
</reference>
<evidence type="ECO:0000313" key="1">
    <source>
        <dbReference type="EMBL" id="GJT65377.1"/>
    </source>
</evidence>
<dbReference type="Proteomes" id="UP001151760">
    <property type="component" value="Unassembled WGS sequence"/>
</dbReference>
<keyword evidence="2" id="KW-1185">Reference proteome</keyword>
<evidence type="ECO:0000313" key="2">
    <source>
        <dbReference type="Proteomes" id="UP001151760"/>
    </source>
</evidence>
<sequence length="123" mass="14548">MTNMPTGVLHTGGPKRQHFYGFAANMSSSKDVYSKKQIITVTRLTIMKKYDYGYLEEIEVRREDQKLYKFREGNKDRIYAKEEIEWIRQTKGSSYNPGYQKAALLIEANAESGEVRWWKRIRE</sequence>
<gene>
    <name evidence="1" type="ORF">Tco_1016857</name>
</gene>
<organism evidence="1 2">
    <name type="scientific">Tanacetum coccineum</name>
    <dbReference type="NCBI Taxonomy" id="301880"/>
    <lineage>
        <taxon>Eukaryota</taxon>
        <taxon>Viridiplantae</taxon>
        <taxon>Streptophyta</taxon>
        <taxon>Embryophyta</taxon>
        <taxon>Tracheophyta</taxon>
        <taxon>Spermatophyta</taxon>
        <taxon>Magnoliopsida</taxon>
        <taxon>eudicotyledons</taxon>
        <taxon>Gunneridae</taxon>
        <taxon>Pentapetalae</taxon>
        <taxon>asterids</taxon>
        <taxon>campanulids</taxon>
        <taxon>Asterales</taxon>
        <taxon>Asteraceae</taxon>
        <taxon>Asteroideae</taxon>
        <taxon>Anthemideae</taxon>
        <taxon>Anthemidinae</taxon>
        <taxon>Tanacetum</taxon>
    </lineage>
</organism>
<proteinExistence type="predicted"/>
<reference evidence="1" key="1">
    <citation type="journal article" date="2022" name="Int. J. Mol. Sci.">
        <title>Draft Genome of Tanacetum Coccineum: Genomic Comparison of Closely Related Tanacetum-Family Plants.</title>
        <authorList>
            <person name="Yamashiro T."/>
            <person name="Shiraishi A."/>
            <person name="Nakayama K."/>
            <person name="Satake H."/>
        </authorList>
    </citation>
    <scope>NUCLEOTIDE SEQUENCE</scope>
</reference>
<dbReference type="EMBL" id="BQNB010017626">
    <property type="protein sequence ID" value="GJT65377.1"/>
    <property type="molecule type" value="Genomic_DNA"/>
</dbReference>
<name>A0ABQ5FSE7_9ASTR</name>
<accession>A0ABQ5FSE7</accession>
<protein>
    <submittedName>
        <fullName evidence="1">Uncharacterized protein</fullName>
    </submittedName>
</protein>
<comment type="caution">
    <text evidence="1">The sequence shown here is derived from an EMBL/GenBank/DDBJ whole genome shotgun (WGS) entry which is preliminary data.</text>
</comment>